<dbReference type="PROSITE" id="PS51144">
    <property type="entry name" value="ALPHA_CA_2"/>
    <property type="match status" value="1"/>
</dbReference>
<dbReference type="Gene3D" id="3.10.200.10">
    <property type="entry name" value="Alpha carbonic anhydrase"/>
    <property type="match status" value="1"/>
</dbReference>
<evidence type="ECO:0000256" key="10">
    <source>
        <dbReference type="RuleBase" id="RU367011"/>
    </source>
</evidence>
<proteinExistence type="inferred from homology"/>
<name>A0ABT7PST2_9BACT</name>
<comment type="cofactor">
    <cofactor evidence="1 10">
        <name>Zn(2+)</name>
        <dbReference type="ChEBI" id="CHEBI:29105"/>
    </cofactor>
</comment>
<dbReference type="Proteomes" id="UP001239462">
    <property type="component" value="Unassembled WGS sequence"/>
</dbReference>
<gene>
    <name evidence="12" type="ORF">QTN89_28045</name>
</gene>
<comment type="caution">
    <text evidence="12">The sequence shown here is derived from an EMBL/GenBank/DDBJ whole genome shotgun (WGS) entry which is preliminary data.</text>
</comment>
<evidence type="ECO:0000259" key="11">
    <source>
        <dbReference type="PROSITE" id="PS51144"/>
    </source>
</evidence>
<dbReference type="SUPFAM" id="SSF51069">
    <property type="entry name" value="Carbonic anhydrase"/>
    <property type="match status" value="1"/>
</dbReference>
<dbReference type="PANTHER" id="PTHR18952:SF265">
    <property type="entry name" value="CARBONIC ANHYDRASE"/>
    <property type="match status" value="1"/>
</dbReference>
<sequence length="216" mass="25141">MEQQQSPINIKKAIQSSFPDPLRIHWKKTLKGKIKIDPDTHKSKVVFNGDKRQKIAFDGREFQIEQFHFHFESEHWIEGKQFPMELHIVHREVNSETLKLGVLGVMIEAGRGDVPKLIQTLMAFQADETCDVEAISTNPWDWIPRNSKGAPDIARYYRYEGSLTTPEYDEVVSWIVLDRPLKLPQKEIDNLITCVGEPARLPQPLYRRFVLKTFDN</sequence>
<comment type="catalytic activity">
    <reaction evidence="9 10">
        <text>hydrogencarbonate + H(+) = CO2 + H2O</text>
        <dbReference type="Rhea" id="RHEA:10748"/>
        <dbReference type="ChEBI" id="CHEBI:15377"/>
        <dbReference type="ChEBI" id="CHEBI:15378"/>
        <dbReference type="ChEBI" id="CHEBI:16526"/>
        <dbReference type="ChEBI" id="CHEBI:17544"/>
        <dbReference type="EC" id="4.2.1.1"/>
    </reaction>
</comment>
<evidence type="ECO:0000256" key="9">
    <source>
        <dbReference type="ARBA" id="ARBA00048348"/>
    </source>
</evidence>
<evidence type="ECO:0000313" key="12">
    <source>
        <dbReference type="EMBL" id="MDM4019339.1"/>
    </source>
</evidence>
<dbReference type="EC" id="4.2.1.1" evidence="4 10"/>
<dbReference type="InterPro" id="IPR041891">
    <property type="entry name" value="Alpha_CA_prokaryot-like"/>
</dbReference>
<reference evidence="12 13" key="1">
    <citation type="submission" date="2023-06" db="EMBL/GenBank/DDBJ databases">
        <title>Roseiconus lacunae JC819 isolated from Gulf of Mannar region, Tamil Nadu.</title>
        <authorList>
            <person name="Pk S."/>
            <person name="Ch S."/>
            <person name="Ch V.R."/>
        </authorList>
    </citation>
    <scope>NUCLEOTIDE SEQUENCE [LARGE SCALE GENOMIC DNA]</scope>
    <source>
        <strain evidence="12 13">JC819</strain>
    </source>
</reference>
<evidence type="ECO:0000256" key="7">
    <source>
        <dbReference type="ARBA" id="ARBA00022833"/>
    </source>
</evidence>
<feature type="domain" description="Alpha-carbonic anhydrase" evidence="11">
    <location>
        <begin position="1"/>
        <end position="216"/>
    </location>
</feature>
<evidence type="ECO:0000256" key="5">
    <source>
        <dbReference type="ARBA" id="ARBA00014628"/>
    </source>
</evidence>
<accession>A0ABT7PST2</accession>
<dbReference type="Pfam" id="PF00194">
    <property type="entry name" value="Carb_anhydrase"/>
    <property type="match status" value="1"/>
</dbReference>
<evidence type="ECO:0000313" key="13">
    <source>
        <dbReference type="Proteomes" id="UP001239462"/>
    </source>
</evidence>
<evidence type="ECO:0000256" key="6">
    <source>
        <dbReference type="ARBA" id="ARBA00022723"/>
    </source>
</evidence>
<organism evidence="12 13">
    <name type="scientific">Roseiconus lacunae</name>
    <dbReference type="NCBI Taxonomy" id="2605694"/>
    <lineage>
        <taxon>Bacteria</taxon>
        <taxon>Pseudomonadati</taxon>
        <taxon>Planctomycetota</taxon>
        <taxon>Planctomycetia</taxon>
        <taxon>Pirellulales</taxon>
        <taxon>Pirellulaceae</taxon>
        <taxon>Roseiconus</taxon>
    </lineage>
</organism>
<dbReference type="EMBL" id="JASZZN010000037">
    <property type="protein sequence ID" value="MDM4019339.1"/>
    <property type="molecule type" value="Genomic_DNA"/>
</dbReference>
<keyword evidence="13" id="KW-1185">Reference proteome</keyword>
<dbReference type="InterPro" id="IPR018338">
    <property type="entry name" value="Carbonic_anhydrase_a-class_CS"/>
</dbReference>
<dbReference type="InterPro" id="IPR036398">
    <property type="entry name" value="CA_dom_sf"/>
</dbReference>
<keyword evidence="6 10" id="KW-0479">Metal-binding</keyword>
<keyword evidence="7 10" id="KW-0862">Zinc</keyword>
<dbReference type="InterPro" id="IPR001148">
    <property type="entry name" value="CA_dom"/>
</dbReference>
<evidence type="ECO:0000256" key="2">
    <source>
        <dbReference type="ARBA" id="ARBA00002904"/>
    </source>
</evidence>
<dbReference type="InterPro" id="IPR023561">
    <property type="entry name" value="Carbonic_anhydrase_a-class"/>
</dbReference>
<dbReference type="PROSITE" id="PS00162">
    <property type="entry name" value="ALPHA_CA_1"/>
    <property type="match status" value="1"/>
</dbReference>
<evidence type="ECO:0000256" key="3">
    <source>
        <dbReference type="ARBA" id="ARBA00010718"/>
    </source>
</evidence>
<comment type="similarity">
    <text evidence="3 10">Belongs to the alpha-carbonic anhydrase family.</text>
</comment>
<protein>
    <recommendedName>
        <fullName evidence="5 10">Carbonic anhydrase</fullName>
        <ecNumber evidence="4 10">4.2.1.1</ecNumber>
    </recommendedName>
</protein>
<dbReference type="SMART" id="SM01057">
    <property type="entry name" value="Carb_anhydrase"/>
    <property type="match status" value="1"/>
</dbReference>
<evidence type="ECO:0000256" key="8">
    <source>
        <dbReference type="ARBA" id="ARBA00023239"/>
    </source>
</evidence>
<dbReference type="PANTHER" id="PTHR18952">
    <property type="entry name" value="CARBONIC ANHYDRASE"/>
    <property type="match status" value="1"/>
</dbReference>
<keyword evidence="8 10" id="KW-0456">Lyase</keyword>
<evidence type="ECO:0000256" key="4">
    <source>
        <dbReference type="ARBA" id="ARBA00012925"/>
    </source>
</evidence>
<evidence type="ECO:0000256" key="1">
    <source>
        <dbReference type="ARBA" id="ARBA00001947"/>
    </source>
</evidence>
<comment type="function">
    <text evidence="2 10">Reversible hydration of carbon dioxide.</text>
</comment>
<dbReference type="CDD" id="cd03124">
    <property type="entry name" value="alpha_CA_prokaryotic_like"/>
    <property type="match status" value="1"/>
</dbReference>
<dbReference type="RefSeq" id="WP_289167462.1">
    <property type="nucleotide sequence ID" value="NZ_JASZZN010000037.1"/>
</dbReference>